<feature type="region of interest" description="Disordered" evidence="1">
    <location>
        <begin position="1"/>
        <end position="43"/>
    </location>
</feature>
<dbReference type="Proteomes" id="UP000075714">
    <property type="component" value="Unassembled WGS sequence"/>
</dbReference>
<proteinExistence type="predicted"/>
<dbReference type="EMBL" id="LSYV01000095">
    <property type="protein sequence ID" value="KXZ43338.1"/>
    <property type="molecule type" value="Genomic_DNA"/>
</dbReference>
<name>A0A150G0H7_GONPE</name>
<gene>
    <name evidence="2" type="ORF">GPECTOR_94g660</name>
</gene>
<keyword evidence="3" id="KW-1185">Reference proteome</keyword>
<comment type="caution">
    <text evidence="2">The sequence shown here is derived from an EMBL/GenBank/DDBJ whole genome shotgun (WGS) entry which is preliminary data.</text>
</comment>
<evidence type="ECO:0000313" key="3">
    <source>
        <dbReference type="Proteomes" id="UP000075714"/>
    </source>
</evidence>
<organism evidence="2 3">
    <name type="scientific">Gonium pectorale</name>
    <name type="common">Green alga</name>
    <dbReference type="NCBI Taxonomy" id="33097"/>
    <lineage>
        <taxon>Eukaryota</taxon>
        <taxon>Viridiplantae</taxon>
        <taxon>Chlorophyta</taxon>
        <taxon>core chlorophytes</taxon>
        <taxon>Chlorophyceae</taxon>
        <taxon>CS clade</taxon>
        <taxon>Chlamydomonadales</taxon>
        <taxon>Volvocaceae</taxon>
        <taxon>Gonium</taxon>
    </lineage>
</organism>
<dbReference type="AlphaFoldDB" id="A0A150G0H7"/>
<sequence>MADDGQPAPSGRGGGRGGARKFMPTMPGRRKKAEEGGAAADAAVSDEAFRELIKTAQSAGGAGRGRGRGRGQQRFQVTFGAFGDDRESLGVAVAEGGACGGMWGMWDQS</sequence>
<evidence type="ECO:0000313" key="2">
    <source>
        <dbReference type="EMBL" id="KXZ43338.1"/>
    </source>
</evidence>
<evidence type="ECO:0000256" key="1">
    <source>
        <dbReference type="SAM" id="MobiDB-lite"/>
    </source>
</evidence>
<protein>
    <submittedName>
        <fullName evidence="2">Uncharacterized protein</fullName>
    </submittedName>
</protein>
<accession>A0A150G0H7</accession>
<reference evidence="3" key="1">
    <citation type="journal article" date="2016" name="Nat. Commun.">
        <title>The Gonium pectorale genome demonstrates co-option of cell cycle regulation during the evolution of multicellularity.</title>
        <authorList>
            <person name="Hanschen E.R."/>
            <person name="Marriage T.N."/>
            <person name="Ferris P.J."/>
            <person name="Hamaji T."/>
            <person name="Toyoda A."/>
            <person name="Fujiyama A."/>
            <person name="Neme R."/>
            <person name="Noguchi H."/>
            <person name="Minakuchi Y."/>
            <person name="Suzuki M."/>
            <person name="Kawai-Toyooka H."/>
            <person name="Smith D.R."/>
            <person name="Sparks H."/>
            <person name="Anderson J."/>
            <person name="Bakaric R."/>
            <person name="Luria V."/>
            <person name="Karger A."/>
            <person name="Kirschner M.W."/>
            <person name="Durand P.M."/>
            <person name="Michod R.E."/>
            <person name="Nozaki H."/>
            <person name="Olson B.J."/>
        </authorList>
    </citation>
    <scope>NUCLEOTIDE SEQUENCE [LARGE SCALE GENOMIC DNA]</scope>
    <source>
        <strain evidence="3">NIES-2863</strain>
    </source>
</reference>